<dbReference type="Pfam" id="PF00535">
    <property type="entry name" value="Glycos_transf_2"/>
    <property type="match status" value="1"/>
</dbReference>
<dbReference type="Gene3D" id="3.90.550.10">
    <property type="entry name" value="Spore Coat Polysaccharide Biosynthesis Protein SpsA, Chain A"/>
    <property type="match status" value="1"/>
</dbReference>
<dbReference type="AlphaFoldDB" id="A0A024P4E5"/>
<feature type="transmembrane region" description="Helical" evidence="4">
    <location>
        <begin position="414"/>
        <end position="442"/>
    </location>
</feature>
<dbReference type="GO" id="GO:0016757">
    <property type="term" value="F:glycosyltransferase activity"/>
    <property type="evidence" value="ECO:0007669"/>
    <property type="project" value="UniProtKB-KW"/>
</dbReference>
<organism evidence="6 7">
    <name type="scientific">Halobacillus karajensis</name>
    <dbReference type="NCBI Taxonomy" id="195088"/>
    <lineage>
        <taxon>Bacteria</taxon>
        <taxon>Bacillati</taxon>
        <taxon>Bacillota</taxon>
        <taxon>Bacilli</taxon>
        <taxon>Bacillales</taxon>
        <taxon>Bacillaceae</taxon>
        <taxon>Halobacillus</taxon>
    </lineage>
</organism>
<feature type="transmembrane region" description="Helical" evidence="4">
    <location>
        <begin position="6"/>
        <end position="27"/>
    </location>
</feature>
<accession>A0A024P4E5</accession>
<name>A0A024P4E5_9BACI</name>
<keyword evidence="4" id="KW-0472">Membrane</keyword>
<dbReference type="EMBL" id="CCDI010000002">
    <property type="protein sequence ID" value="CDQ23735.1"/>
    <property type="molecule type" value="Genomic_DNA"/>
</dbReference>
<feature type="transmembrane region" description="Helical" evidence="4">
    <location>
        <begin position="340"/>
        <end position="366"/>
    </location>
</feature>
<dbReference type="SUPFAM" id="SSF53448">
    <property type="entry name" value="Nucleotide-diphospho-sugar transferases"/>
    <property type="match status" value="1"/>
</dbReference>
<protein>
    <submittedName>
        <fullName evidence="6">Poly-beta-1,6-N-acetyl-D-glucosamine synthase</fullName>
    </submittedName>
</protein>
<evidence type="ECO:0000256" key="1">
    <source>
        <dbReference type="ARBA" id="ARBA00006739"/>
    </source>
</evidence>
<dbReference type="RefSeq" id="WP_051744105.1">
    <property type="nucleotide sequence ID" value="NZ_CCDH010000003.1"/>
</dbReference>
<dbReference type="Proteomes" id="UP000028868">
    <property type="component" value="Unassembled WGS sequence"/>
</dbReference>
<comment type="caution">
    <text evidence="6">The sequence shown here is derived from an EMBL/GenBank/DDBJ whole genome shotgun (WGS) entry which is preliminary data.</text>
</comment>
<dbReference type="CDD" id="cd06423">
    <property type="entry name" value="CESA_like"/>
    <property type="match status" value="1"/>
</dbReference>
<gene>
    <name evidence="6" type="primary">icaA</name>
    <name evidence="6" type="ORF">BN983_01986</name>
</gene>
<keyword evidence="4" id="KW-1133">Transmembrane helix</keyword>
<feature type="transmembrane region" description="Helical" evidence="4">
    <location>
        <begin position="372"/>
        <end position="394"/>
    </location>
</feature>
<evidence type="ECO:0000313" key="6">
    <source>
        <dbReference type="EMBL" id="CDQ23735.1"/>
    </source>
</evidence>
<keyword evidence="4" id="KW-0812">Transmembrane</keyword>
<dbReference type="PANTHER" id="PTHR43630">
    <property type="entry name" value="POLY-BETA-1,6-N-ACETYL-D-GLUCOSAMINE SYNTHASE"/>
    <property type="match status" value="1"/>
</dbReference>
<keyword evidence="3" id="KW-0808">Transferase</keyword>
<feature type="domain" description="Glycosyltransferase 2-like" evidence="5">
    <location>
        <begin position="57"/>
        <end position="258"/>
    </location>
</feature>
<dbReference type="PANTHER" id="PTHR43630:SF1">
    <property type="entry name" value="POLY-BETA-1,6-N-ACETYL-D-GLUCOSAMINE SYNTHASE"/>
    <property type="match status" value="1"/>
</dbReference>
<keyword evidence="2" id="KW-0328">Glycosyltransferase</keyword>
<evidence type="ECO:0000259" key="5">
    <source>
        <dbReference type="Pfam" id="PF00535"/>
    </source>
</evidence>
<dbReference type="InterPro" id="IPR001173">
    <property type="entry name" value="Glyco_trans_2-like"/>
</dbReference>
<comment type="similarity">
    <text evidence="1">Belongs to the glycosyltransferase 2 family.</text>
</comment>
<reference evidence="6 7" key="2">
    <citation type="submission" date="2014-05" db="EMBL/GenBank/DDBJ databases">
        <title>Draft genome sequence of Halobacillus karajensis HK-03.</title>
        <authorList>
            <person name="Khelaifia S."/>
            <person name="Croce O."/>
            <person name="Lagier J.C."/>
            <person name="Raoult D."/>
        </authorList>
    </citation>
    <scope>NUCLEOTIDE SEQUENCE [LARGE SCALE GENOMIC DNA]</scope>
    <source>
        <strain evidence="6 7">HD-03</strain>
    </source>
</reference>
<proteinExistence type="inferred from homology"/>
<dbReference type="InterPro" id="IPR029044">
    <property type="entry name" value="Nucleotide-diphossugar_trans"/>
</dbReference>
<evidence type="ECO:0000313" key="7">
    <source>
        <dbReference type="Proteomes" id="UP000028868"/>
    </source>
</evidence>
<reference evidence="7" key="1">
    <citation type="submission" date="2014-03" db="EMBL/GenBank/DDBJ databases">
        <authorList>
            <person name="Urmite Genomes U."/>
        </authorList>
    </citation>
    <scope>NUCLEOTIDE SEQUENCE [LARGE SCALE GENOMIC DNA]</scope>
    <source>
        <strain evidence="7">HD-03</strain>
    </source>
</reference>
<keyword evidence="7" id="KW-1185">Reference proteome</keyword>
<sequence length="465" mass="54091">MEILIMVFFILSVTFPVLHLYHSLPWFREPNERSNNREAELKKWMMDHEQEDEKGISILVPCFNETGILETSIENMKSLPYSQLEVLYINDGSTDDTLRYLDEMLQLKPCKLSTDGQLSYEQVKETYQSELYPNIYVIDKENGGKADALNAGVDYSRNEITITLDADTILEDMALPAVNDTFNDDDVVAAGGMVHVLQAKSKHSSNRLSLRKTNMLLRVQVLDFLKAFYISKLSLVRFKGLAVISGAFGIFRKQVLQDVGGYRKTIGEDIDITLRIHEFIAKHKNFKICFISDAVGYTELPETWKDLTKQRLRWQKAYIDCIIHFRSFFGKTMFSKAVSFFYVFEAFLIGTLASYIMTVIVIVNMINSPQDLFLSYVFFYMFWIFLFGVIYDVVAIKQGKHYGFTFNRKDGFRLFSAVIFDIFVYRFVTMYFVMYGSISYFFNKKWNKVSRTGRKYHYKDSKNAA</sequence>
<evidence type="ECO:0000256" key="4">
    <source>
        <dbReference type="SAM" id="Phobius"/>
    </source>
</evidence>
<evidence type="ECO:0000256" key="2">
    <source>
        <dbReference type="ARBA" id="ARBA00022676"/>
    </source>
</evidence>
<evidence type="ECO:0000256" key="3">
    <source>
        <dbReference type="ARBA" id="ARBA00022679"/>
    </source>
</evidence>